<evidence type="ECO:0000256" key="1">
    <source>
        <dbReference type="PROSITE-ProRule" id="PRU00325"/>
    </source>
</evidence>
<reference evidence="3 4" key="1">
    <citation type="submission" date="2023-10" db="EMBL/GenBank/DDBJ databases">
        <title>Development of a sustainable strategy for remediation of hydrocarbon-contaminated territories based on the waste exchange concept.</title>
        <authorList>
            <person name="Krivoruchko A."/>
        </authorList>
    </citation>
    <scope>NUCLEOTIDE SEQUENCE [LARGE SCALE GENOMIC DNA]</scope>
    <source>
        <strain evidence="3 4">IEGM 1323</strain>
    </source>
</reference>
<keyword evidence="1" id="KW-0863">Zinc-finger</keyword>
<dbReference type="RefSeq" id="WP_317565205.1">
    <property type="nucleotide sequence ID" value="NZ_JAWLJX010000005.1"/>
</dbReference>
<keyword evidence="1" id="KW-0862">Zinc</keyword>
<gene>
    <name evidence="3" type="ORF">R3P96_16385</name>
</gene>
<dbReference type="EMBL" id="JAWLJX010000005">
    <property type="protein sequence ID" value="MDV6262916.1"/>
    <property type="molecule type" value="Genomic_DNA"/>
</dbReference>
<comment type="caution">
    <text evidence="3">The sequence shown here is derived from an EMBL/GenBank/DDBJ whole genome shotgun (WGS) entry which is preliminary data.</text>
</comment>
<dbReference type="InterPro" id="IPR007527">
    <property type="entry name" value="Znf_SWIM"/>
</dbReference>
<sequence>MADDDFGYTAWGRDWVRLAQPLRVTRPDPRLPRARALAKGAKVAVTISAGRVRGTVEHGRATPEVRIEVAPMSSPALNIITAQLRGTQTILTDEMYGACIERGHPPVPILTRVECSCSDSTGRCVHVLAVFYDVARRVDDDPRLALDIQDFVRASSGSTHEDAAVPQRWTALDALDPADYFTVR</sequence>
<dbReference type="PROSITE" id="PS50966">
    <property type="entry name" value="ZF_SWIM"/>
    <property type="match status" value="1"/>
</dbReference>
<keyword evidence="1" id="KW-0479">Metal-binding</keyword>
<evidence type="ECO:0000313" key="4">
    <source>
        <dbReference type="Proteomes" id="UP001185755"/>
    </source>
</evidence>
<proteinExistence type="predicted"/>
<name>A0ABU4BFN4_9NOCA</name>
<feature type="domain" description="SWIM-type" evidence="2">
    <location>
        <begin position="96"/>
        <end position="135"/>
    </location>
</feature>
<accession>A0ABU4BFN4</accession>
<keyword evidence="4" id="KW-1185">Reference proteome</keyword>
<evidence type="ECO:0000259" key="2">
    <source>
        <dbReference type="PROSITE" id="PS50966"/>
    </source>
</evidence>
<evidence type="ECO:0000313" key="3">
    <source>
        <dbReference type="EMBL" id="MDV6262916.1"/>
    </source>
</evidence>
<dbReference type="Proteomes" id="UP001185755">
    <property type="component" value="Unassembled WGS sequence"/>
</dbReference>
<protein>
    <recommendedName>
        <fullName evidence="2">SWIM-type domain-containing protein</fullName>
    </recommendedName>
</protein>
<organism evidence="3 4">
    <name type="scientific">Rhodococcoides yunnanense</name>
    <dbReference type="NCBI Taxonomy" id="278209"/>
    <lineage>
        <taxon>Bacteria</taxon>
        <taxon>Bacillati</taxon>
        <taxon>Actinomycetota</taxon>
        <taxon>Actinomycetes</taxon>
        <taxon>Mycobacteriales</taxon>
        <taxon>Nocardiaceae</taxon>
        <taxon>Rhodococcoides</taxon>
    </lineage>
</organism>